<feature type="signal peptide" evidence="1">
    <location>
        <begin position="1"/>
        <end position="24"/>
    </location>
</feature>
<accession>A0A9X1YE08</accession>
<protein>
    <submittedName>
        <fullName evidence="3">Porin</fullName>
    </submittedName>
</protein>
<dbReference type="GO" id="GO:0015288">
    <property type="term" value="F:porin activity"/>
    <property type="evidence" value="ECO:0007669"/>
    <property type="project" value="InterPro"/>
</dbReference>
<dbReference type="SUPFAM" id="SSF56935">
    <property type="entry name" value="Porins"/>
    <property type="match status" value="1"/>
</dbReference>
<organism evidence="3 4">
    <name type="scientific">Roseomonas acroporae</name>
    <dbReference type="NCBI Taxonomy" id="2937791"/>
    <lineage>
        <taxon>Bacteria</taxon>
        <taxon>Pseudomonadati</taxon>
        <taxon>Pseudomonadota</taxon>
        <taxon>Alphaproteobacteria</taxon>
        <taxon>Acetobacterales</taxon>
        <taxon>Roseomonadaceae</taxon>
        <taxon>Roseomonas</taxon>
    </lineage>
</organism>
<feature type="chain" id="PRO_5040797716" evidence="1">
    <location>
        <begin position="25"/>
        <end position="461"/>
    </location>
</feature>
<dbReference type="Gene3D" id="2.40.160.10">
    <property type="entry name" value="Porin"/>
    <property type="match status" value="1"/>
</dbReference>
<dbReference type="GO" id="GO:0016020">
    <property type="term" value="C:membrane"/>
    <property type="evidence" value="ECO:0007669"/>
    <property type="project" value="InterPro"/>
</dbReference>
<comment type="caution">
    <text evidence="3">The sequence shown here is derived from an EMBL/GenBank/DDBJ whole genome shotgun (WGS) entry which is preliminary data.</text>
</comment>
<sequence>MRKILLGTTAVVGAALLGAGTASAQQAPTVRIGGYFNFFTGYTQQTSANANNVPMVTSPGDNGTGSNGTSTVQNGSVRTNKWDMRSDAEVHVFVDGKTANGISYGAVIELEVDASEGQLLNSRRNTSAKTGVSTDEMYGFIATPLLGQIRYGDEDGVLGGLMNTGVVTNFGTGGVYGEWQNFVIRSGPRTTTSPGDLGDATKVIYLSPQFFGFDFGASFAPNQGQGSGNGCIQNIPTYTCDRAITWTGATANGVNHDNYTSRRNEYQVAGRWRGTLGGIGLAVSGGYIGSGAPQDINTTGTVITRGLNGLGVAYGGIQATAYGFTLGANYQHGDGNFFWQPTVRGSRAMDQWMIGASYTIGPVTFGGNFVTGTYAGNQGNTVNTTTGAFVTNNNTAQARQQRRYGMSFGGNYRLAPGLDIVAEYTNYRIRERGVDLDGIANNGVQDRLRADVFILGTRLAF</sequence>
<dbReference type="Proteomes" id="UP001139516">
    <property type="component" value="Unassembled WGS sequence"/>
</dbReference>
<proteinExistence type="predicted"/>
<dbReference type="EMBL" id="JALPRX010000038">
    <property type="protein sequence ID" value="MCK8784696.1"/>
    <property type="molecule type" value="Genomic_DNA"/>
</dbReference>
<dbReference type="InterPro" id="IPR023614">
    <property type="entry name" value="Porin_dom_sf"/>
</dbReference>
<dbReference type="RefSeq" id="WP_248666820.1">
    <property type="nucleotide sequence ID" value="NZ_JALPRX010000038.1"/>
</dbReference>
<reference evidence="3" key="1">
    <citation type="submission" date="2022-04" db="EMBL/GenBank/DDBJ databases">
        <title>Roseomonas acroporae sp. nov., isolated from coral Acropora digitifera.</title>
        <authorList>
            <person name="Sun H."/>
        </authorList>
    </citation>
    <scope>NUCLEOTIDE SEQUENCE</scope>
    <source>
        <strain evidence="3">NAR14</strain>
    </source>
</reference>
<feature type="domain" description="Porin" evidence="2">
    <location>
        <begin position="10"/>
        <end position="428"/>
    </location>
</feature>
<keyword evidence="1" id="KW-0732">Signal</keyword>
<dbReference type="Pfam" id="PF13609">
    <property type="entry name" value="Porin_4"/>
    <property type="match status" value="1"/>
</dbReference>
<gene>
    <name evidence="3" type="ORF">M0638_09915</name>
</gene>
<name>A0A9X1YE08_9PROT</name>
<evidence type="ECO:0000259" key="2">
    <source>
        <dbReference type="Pfam" id="PF13609"/>
    </source>
</evidence>
<evidence type="ECO:0000313" key="4">
    <source>
        <dbReference type="Proteomes" id="UP001139516"/>
    </source>
</evidence>
<evidence type="ECO:0000256" key="1">
    <source>
        <dbReference type="SAM" id="SignalP"/>
    </source>
</evidence>
<evidence type="ECO:0000313" key="3">
    <source>
        <dbReference type="EMBL" id="MCK8784696.1"/>
    </source>
</evidence>
<dbReference type="AlphaFoldDB" id="A0A9X1YE08"/>
<dbReference type="InterPro" id="IPR033900">
    <property type="entry name" value="Gram_neg_porin_domain"/>
</dbReference>
<keyword evidence="4" id="KW-1185">Reference proteome</keyword>